<dbReference type="RefSeq" id="WP_073584172.1">
    <property type="nucleotide sequence ID" value="NZ_CBCSEA010000030.1"/>
</dbReference>
<gene>
    <name evidence="1" type="ORF">SAMN05443547_2120</name>
</gene>
<evidence type="ECO:0000313" key="2">
    <source>
        <dbReference type="Proteomes" id="UP000184611"/>
    </source>
</evidence>
<accession>A0A1M7ZY18</accession>
<dbReference type="OrthoDB" id="1372247at2"/>
<protein>
    <recommendedName>
        <fullName evidence="3">Lipocalin-like domain-containing protein</fullName>
    </recommendedName>
</protein>
<proteinExistence type="predicted"/>
<dbReference type="Proteomes" id="UP000184611">
    <property type="component" value="Unassembled WGS sequence"/>
</dbReference>
<dbReference type="EMBL" id="FRYK01000003">
    <property type="protein sequence ID" value="SHO73748.1"/>
    <property type="molecule type" value="Genomic_DNA"/>
</dbReference>
<dbReference type="AlphaFoldDB" id="A0A1M7ZY18"/>
<name>A0A1M7ZY18_9FLAO</name>
<keyword evidence="2" id="KW-1185">Reference proteome</keyword>
<organism evidence="1 2">
    <name type="scientific">Flavobacterium cucumis</name>
    <dbReference type="NCBI Taxonomy" id="416016"/>
    <lineage>
        <taxon>Bacteria</taxon>
        <taxon>Pseudomonadati</taxon>
        <taxon>Bacteroidota</taxon>
        <taxon>Flavobacteriia</taxon>
        <taxon>Flavobacteriales</taxon>
        <taxon>Flavobacteriaceae</taxon>
        <taxon>Flavobacterium</taxon>
    </lineage>
</organism>
<evidence type="ECO:0008006" key="3">
    <source>
        <dbReference type="Google" id="ProtNLM"/>
    </source>
</evidence>
<reference evidence="2" key="1">
    <citation type="submission" date="2016-12" db="EMBL/GenBank/DDBJ databases">
        <authorList>
            <person name="Varghese N."/>
            <person name="Submissions S."/>
        </authorList>
    </citation>
    <scope>NUCLEOTIDE SEQUENCE [LARGE SCALE GENOMIC DNA]</scope>
    <source>
        <strain evidence="2">DSM 18830</strain>
    </source>
</reference>
<evidence type="ECO:0000313" key="1">
    <source>
        <dbReference type="EMBL" id="SHO73748.1"/>
    </source>
</evidence>
<sequence>MKKTFLILFGILTNIIFSQEIESVYKFKIEKQKGIFTHYELDSLALYKNGNFHQTYLYNYHQIKYKQMKGDWKIENGKLILDVKEETDYGNDIIWKKSFAEYRYKIKGKKLLPLATTITQKNGEKTIHYYFLPPQKLKLSTN</sequence>